<feature type="domain" description="AAA+ ATPase" evidence="2">
    <location>
        <begin position="31"/>
        <end position="225"/>
    </location>
</feature>
<dbReference type="InterPro" id="IPR041628">
    <property type="entry name" value="ChlI/MoxR_AAA_lid"/>
</dbReference>
<dbReference type="Pfam" id="PF17863">
    <property type="entry name" value="AAA_lid_2"/>
    <property type="match status" value="1"/>
</dbReference>
<organism evidence="3 4">
    <name type="scientific">Candidatus Syntrophocurvum alkaliphilum</name>
    <dbReference type="NCBI Taxonomy" id="2293317"/>
    <lineage>
        <taxon>Bacteria</taxon>
        <taxon>Bacillati</taxon>
        <taxon>Bacillota</taxon>
        <taxon>Clostridia</taxon>
        <taxon>Eubacteriales</taxon>
        <taxon>Syntrophomonadaceae</taxon>
        <taxon>Candidatus Syntrophocurvum</taxon>
    </lineage>
</organism>
<dbReference type="KEGG" id="salq:SYNTR_0275"/>
<gene>
    <name evidence="3" type="ORF">SYNTR_0275</name>
</gene>
<feature type="region of interest" description="Disordered" evidence="1">
    <location>
        <begin position="363"/>
        <end position="402"/>
    </location>
</feature>
<dbReference type="Proteomes" id="UP000426444">
    <property type="component" value="Chromosome"/>
</dbReference>
<dbReference type="Gene3D" id="3.40.50.300">
    <property type="entry name" value="P-loop containing nucleotide triphosphate hydrolases"/>
    <property type="match status" value="1"/>
</dbReference>
<proteinExistence type="predicted"/>
<keyword evidence="4" id="KW-1185">Reference proteome</keyword>
<dbReference type="AlphaFoldDB" id="A0A6I6DE85"/>
<dbReference type="Gene3D" id="1.10.8.80">
    <property type="entry name" value="Magnesium chelatase subunit I, C-Terminal domain"/>
    <property type="match status" value="1"/>
</dbReference>
<evidence type="ECO:0000313" key="4">
    <source>
        <dbReference type="Proteomes" id="UP000426444"/>
    </source>
</evidence>
<name>A0A6I6DE85_9FIRM</name>
<protein>
    <recommendedName>
        <fullName evidence="2">AAA+ ATPase domain-containing protein</fullName>
    </recommendedName>
</protein>
<dbReference type="InterPro" id="IPR027417">
    <property type="entry name" value="P-loop_NTPase"/>
</dbReference>
<evidence type="ECO:0000259" key="2">
    <source>
        <dbReference type="SMART" id="SM00382"/>
    </source>
</evidence>
<dbReference type="InterPro" id="IPR045006">
    <property type="entry name" value="CHLI-like"/>
</dbReference>
<feature type="compositionally biased region" description="Polar residues" evidence="1">
    <location>
        <begin position="390"/>
        <end position="402"/>
    </location>
</feature>
<accession>A0A6I6DE85</accession>
<dbReference type="PANTHER" id="PTHR32039:SF9">
    <property type="entry name" value="MAGNESIUM-CHELATASE SUBUNIT CHLI-2, CHLOROPLASTIC"/>
    <property type="match status" value="1"/>
</dbReference>
<dbReference type="EMBL" id="CP046457">
    <property type="protein sequence ID" value="QGT98868.1"/>
    <property type="molecule type" value="Genomic_DNA"/>
</dbReference>
<dbReference type="SUPFAM" id="SSF52540">
    <property type="entry name" value="P-loop containing nucleoside triphosphate hydrolases"/>
    <property type="match status" value="1"/>
</dbReference>
<evidence type="ECO:0000313" key="3">
    <source>
        <dbReference type="EMBL" id="QGT98868.1"/>
    </source>
</evidence>
<dbReference type="OrthoDB" id="9775079at2"/>
<dbReference type="PANTHER" id="PTHR32039">
    <property type="entry name" value="MAGNESIUM-CHELATASE SUBUNIT CHLI"/>
    <property type="match status" value="1"/>
</dbReference>
<dbReference type="SMART" id="SM00382">
    <property type="entry name" value="AAA"/>
    <property type="match status" value="1"/>
</dbReference>
<sequence length="402" mass="45868">MIPFYKLERYEGNQNLFDLVMMSIASTSVGEPLHFHAEGLRGTGKTTIMRAARDILPNITRIKNCVFNCNPLDPHCPHHKNLSEAEIKEIGTEEIPMPFLEISHSAKVGTISGSIDLVKLTDNDTPEARLLPGLIPQAHRGILFVDEINRLADTSPEITDILLDVMGNKPGHIQIEESGLPVVDIPVSVSVWAASNPDEEPGALEEIRRQLSDRFDMVCYMERPKSVDVLAHMLKENSYANKIRKNRDIKQEDYQKNDEFRNNIVEWSRRYEETELPDFLRNYIARLYLKHNLESIRAIEAMQQGAILYSIIKGHDKALISDVTQMIPLVLKHRVDGDTLLKVVNDIESRGTKEGRLDFMKARKNKKEPEQDENYFQSGRSMRDIPRNDLINTEKTLTTGEN</sequence>
<evidence type="ECO:0000256" key="1">
    <source>
        <dbReference type="SAM" id="MobiDB-lite"/>
    </source>
</evidence>
<dbReference type="InterPro" id="IPR003593">
    <property type="entry name" value="AAA+_ATPase"/>
</dbReference>
<reference evidence="4" key="1">
    <citation type="journal article" date="2019" name="Microbiology">
        <title>Complete Genome Sequence of an Uncultured Bacterium of the Candidate Phylum Bipolaricaulota.</title>
        <authorList>
            <person name="Kadnikov V.V."/>
            <person name="Mardanov A.V."/>
            <person name="Beletsky A.V."/>
            <person name="Frank Y.A."/>
            <person name="Karnachuk O.V."/>
            <person name="Ravin N.V."/>
        </authorList>
    </citation>
    <scope>NUCLEOTIDE SEQUENCE [LARGE SCALE GENOMIC DNA]</scope>
</reference>
<dbReference type="RefSeq" id="WP_156202818.1">
    <property type="nucleotide sequence ID" value="NZ_CP046457.1"/>
</dbReference>